<name>A0A2G5DP38_AQUCA</name>
<evidence type="ECO:0000313" key="1">
    <source>
        <dbReference type="EMBL" id="PIA45273.1"/>
    </source>
</evidence>
<evidence type="ECO:0000313" key="2">
    <source>
        <dbReference type="Proteomes" id="UP000230069"/>
    </source>
</evidence>
<organism evidence="1 2">
    <name type="scientific">Aquilegia coerulea</name>
    <name type="common">Rocky mountain columbine</name>
    <dbReference type="NCBI Taxonomy" id="218851"/>
    <lineage>
        <taxon>Eukaryota</taxon>
        <taxon>Viridiplantae</taxon>
        <taxon>Streptophyta</taxon>
        <taxon>Embryophyta</taxon>
        <taxon>Tracheophyta</taxon>
        <taxon>Spermatophyta</taxon>
        <taxon>Magnoliopsida</taxon>
        <taxon>Ranunculales</taxon>
        <taxon>Ranunculaceae</taxon>
        <taxon>Thalictroideae</taxon>
        <taxon>Aquilegia</taxon>
    </lineage>
</organism>
<reference evidence="1 2" key="1">
    <citation type="submission" date="2017-09" db="EMBL/GenBank/DDBJ databases">
        <title>WGS assembly of Aquilegia coerulea Goldsmith.</title>
        <authorList>
            <person name="Hodges S."/>
            <person name="Kramer E."/>
            <person name="Nordborg M."/>
            <person name="Tomkins J."/>
            <person name="Borevitz J."/>
            <person name="Derieg N."/>
            <person name="Yan J."/>
            <person name="Mihaltcheva S."/>
            <person name="Hayes R.D."/>
            <person name="Rokhsar D."/>
        </authorList>
    </citation>
    <scope>NUCLEOTIDE SEQUENCE [LARGE SCALE GENOMIC DNA]</scope>
    <source>
        <strain evidence="2">cv. Goldsmith</strain>
    </source>
</reference>
<dbReference type="OrthoDB" id="976687at2759"/>
<sequence length="62" mass="6309">MATTLERGPVPPSGPSGCTYIPGNGGPSCPPINGKKLAGSGFARARAYVRLIVPFSVATDHI</sequence>
<gene>
    <name evidence="1" type="ORF">AQUCO_01700662v1</name>
</gene>
<accession>A0A2G5DP38</accession>
<dbReference type="AlphaFoldDB" id="A0A2G5DP38"/>
<dbReference type="InParanoid" id="A0A2G5DP38"/>
<keyword evidence="2" id="KW-1185">Reference proteome</keyword>
<dbReference type="Proteomes" id="UP000230069">
    <property type="component" value="Unassembled WGS sequence"/>
</dbReference>
<protein>
    <submittedName>
        <fullName evidence="1">Uncharacterized protein</fullName>
    </submittedName>
</protein>
<proteinExistence type="predicted"/>
<dbReference type="EMBL" id="KZ305034">
    <property type="protein sequence ID" value="PIA45273.1"/>
    <property type="molecule type" value="Genomic_DNA"/>
</dbReference>